<protein>
    <submittedName>
        <fullName evidence="1">YkgJ family cysteine cluster protein</fullName>
    </submittedName>
</protein>
<comment type="caution">
    <text evidence="1">The sequence shown here is derived from an EMBL/GenBank/DDBJ whole genome shotgun (WGS) entry which is preliminary data.</text>
</comment>
<dbReference type="AlphaFoldDB" id="A0A8J7CLN9"/>
<name>A0A8J7CLN9_9BACT</name>
<dbReference type="EMBL" id="JACXWD010000029">
    <property type="protein sequence ID" value="MBD3868353.1"/>
    <property type="molecule type" value="Genomic_DNA"/>
</dbReference>
<dbReference type="InterPro" id="IPR005358">
    <property type="entry name" value="Puta_zinc/iron-chelating_dom"/>
</dbReference>
<dbReference type="Proteomes" id="UP000648239">
    <property type="component" value="Unassembled WGS sequence"/>
</dbReference>
<evidence type="ECO:0000313" key="2">
    <source>
        <dbReference type="Proteomes" id="UP000648239"/>
    </source>
</evidence>
<dbReference type="Pfam" id="PF03692">
    <property type="entry name" value="CxxCxxCC"/>
    <property type="match status" value="1"/>
</dbReference>
<organism evidence="1 2">
    <name type="scientific">Candidatus Polarisedimenticola svalbardensis</name>
    <dbReference type="NCBI Taxonomy" id="2886004"/>
    <lineage>
        <taxon>Bacteria</taxon>
        <taxon>Pseudomonadati</taxon>
        <taxon>Acidobacteriota</taxon>
        <taxon>Candidatus Polarisedimenticolia</taxon>
        <taxon>Candidatus Polarisedimenticolales</taxon>
        <taxon>Candidatus Polarisedimenticolaceae</taxon>
        <taxon>Candidatus Polarisedimenticola</taxon>
    </lineage>
</organism>
<sequence length="170" mass="19264">MDERDNILAELDAFHVEVGGEAAKLETIHAERLECKAGCADCCVDDLSVFDVEAELIRRRHKVLLSVMTPHKEGACAFLDDENHCLIYESRPYVCRTQGLPLSWTETRDDGSVREFRDICPLNDEGDPIENLPRESCWTIGTYEGKLAELQRRWGGGDMLRVKLRDLPGD</sequence>
<gene>
    <name evidence="1" type="ORF">IFK94_09525</name>
</gene>
<reference evidence="1 2" key="1">
    <citation type="submission" date="2020-08" db="EMBL/GenBank/DDBJ databases">
        <title>Acidobacteriota in marine sediments use diverse sulfur dissimilation pathways.</title>
        <authorList>
            <person name="Wasmund K."/>
        </authorList>
    </citation>
    <scope>NUCLEOTIDE SEQUENCE [LARGE SCALE GENOMIC DNA]</scope>
    <source>
        <strain evidence="1">MAG AM4</strain>
    </source>
</reference>
<evidence type="ECO:0000313" key="1">
    <source>
        <dbReference type="EMBL" id="MBD3868353.1"/>
    </source>
</evidence>
<accession>A0A8J7CLN9</accession>
<proteinExistence type="predicted"/>